<keyword evidence="1" id="KW-0812">Transmembrane</keyword>
<sequence length="873" mass="98837">MLILMKSKIKKYTISPLALSFWIPFLVLIGYFAYRKMAPFGSNSILTVDLGQQYIDQFAAFKYTILQHPSSFFYSFSNALGGDMLGEWAYYLMSPFNFTFLFVSNANLPAAILLVICLKIGAAGLSMGYLLKKLHLQHGYYITLFAINFALSGWFVANNLNLLWLDTAVMLPLVIYQLEQIFYRQTWWRYSVLLAITIITNYYIGFMIAIFIVLYFLWRLTWPNVKHRLTILWHFTLGSIIGGALSAWLILPTYFQLTLGKSQYNSELSFKFDNNPLHLFLKLIPGSFDFDQMQSGQANFYVSAFILITLVTFITTRVIHWRVKVGAFAIFSFLILATTWVPLTLLFHGFQYPVWYPYRFSFLISFFVIYLAAMSWQPTWRPQKITLVLLFVSLVGVAVYAFINDQKTSYTDSNSIAIFIGLALLTLAQFTFKSHDHIWLPILSLITIVSLGANVALTLNHFSYLTNTEYQNAIHALTDANQKIKKDYSWYRVAQTFQRTRGDSMMLDYYGGAHFSSALPKATPTFFGNFGQPDGDNYVVYSNGNVLSDAFLGMKYFITANGKDNGDAGQPSQHLIGFRPDTKKYNLKATTKTTNVYQNKNALPIAFAASSGALNTKMLFNNPLQNQGNLWQGITGSTTSTVHVDNFQKSIGHNLTAPSMITGSIITRQNAAKPASLDLQFTPTNNDSYYLTIGSGLDIKNFDLLINGKVITQFNTYRHTVVVNLATNAKDKLQTITFRLKDTQTLALTNVTLYHIDNERIANDSTNLKQNGLKISKRSQRCIEGTIKTTTKKPLVMTTIPSIPGWQVKVDGKTVKMTKVANYFIAVKTKPGLHKISFVYTPPLFYYGVIISLLALLLLLIINRKFIAKKIHT</sequence>
<reference evidence="2 3" key="1">
    <citation type="submission" date="2009-04" db="EMBL/GenBank/DDBJ databases">
        <authorList>
            <person name="Qin X."/>
            <person name="Bachman B."/>
            <person name="Battles P."/>
            <person name="Bell A."/>
            <person name="Bess C."/>
            <person name="Bickham C."/>
            <person name="Chaboub L."/>
            <person name="Chen D."/>
            <person name="Coyle M."/>
            <person name="Deiros D.R."/>
            <person name="Dinh H."/>
            <person name="Forbes L."/>
            <person name="Fowler G."/>
            <person name="Francisco L."/>
            <person name="Fu Q."/>
            <person name="Gubbala S."/>
            <person name="Hale W."/>
            <person name="Han Y."/>
            <person name="Hemphill L."/>
            <person name="Highlander S.K."/>
            <person name="Hirani K."/>
            <person name="Hogues M."/>
            <person name="Jackson L."/>
            <person name="Jakkamsetti A."/>
            <person name="Javaid M."/>
            <person name="Jiang H."/>
            <person name="Korchina V."/>
            <person name="Kovar C."/>
            <person name="Lara F."/>
            <person name="Lee S."/>
            <person name="Mata R."/>
            <person name="Mathew T."/>
            <person name="Moen C."/>
            <person name="Morales K."/>
            <person name="Munidasa M."/>
            <person name="Nazareth L."/>
            <person name="Ngo R."/>
            <person name="Nguyen L."/>
            <person name="Okwuonu G."/>
            <person name="Ongeri F."/>
            <person name="Patil S."/>
            <person name="Petrosino J."/>
            <person name="Pham C."/>
            <person name="Pham P."/>
            <person name="Pu L.-L."/>
            <person name="Puazo M."/>
            <person name="Raj R."/>
            <person name="Reid J."/>
            <person name="Rouhana J."/>
            <person name="Saada N."/>
            <person name="Shang Y."/>
            <person name="Simmons D."/>
            <person name="Thornton R."/>
            <person name="Warren J."/>
            <person name="Weissenberger G."/>
            <person name="Zhang J."/>
            <person name="Zhang L."/>
            <person name="Zhou C."/>
            <person name="Zhu D."/>
            <person name="Muzny D."/>
            <person name="Worley K."/>
            <person name="Gibbs R."/>
        </authorList>
    </citation>
    <scope>NUCLEOTIDE SEQUENCE [LARGE SCALE GENOMIC DNA]</scope>
    <source>
        <strain evidence="2 3">ATCC 19254</strain>
    </source>
</reference>
<organism evidence="2 3">
    <name type="scientific">Leuconostoc mesenteroides subsp. cremoris ATCC 19254</name>
    <dbReference type="NCBI Taxonomy" id="586220"/>
    <lineage>
        <taxon>Bacteria</taxon>
        <taxon>Bacillati</taxon>
        <taxon>Bacillota</taxon>
        <taxon>Bacilli</taxon>
        <taxon>Lactobacillales</taxon>
        <taxon>Lactobacillaceae</taxon>
        <taxon>Leuconostoc</taxon>
    </lineage>
</organism>
<feature type="transmembrane region" description="Helical" evidence="1">
    <location>
        <begin position="138"/>
        <end position="157"/>
    </location>
</feature>
<dbReference type="PANTHER" id="PTHR38454">
    <property type="entry name" value="INTEGRAL MEMBRANE PROTEIN-RELATED"/>
    <property type="match status" value="1"/>
</dbReference>
<dbReference type="HOGENOM" id="CLU_008413_3_0_9"/>
<feature type="transmembrane region" description="Helical" evidence="1">
    <location>
        <begin position="844"/>
        <end position="862"/>
    </location>
</feature>
<feature type="transmembrane region" description="Helical" evidence="1">
    <location>
        <begin position="356"/>
        <end position="373"/>
    </location>
</feature>
<proteinExistence type="predicted"/>
<feature type="transmembrane region" description="Helical" evidence="1">
    <location>
        <begin position="12"/>
        <end position="34"/>
    </location>
</feature>
<feature type="transmembrane region" description="Helical" evidence="1">
    <location>
        <begin position="110"/>
        <end position="131"/>
    </location>
</feature>
<name>C2KLE5_LEUMC</name>
<evidence type="ECO:0000313" key="2">
    <source>
        <dbReference type="EMBL" id="EEJ41963.1"/>
    </source>
</evidence>
<dbReference type="PANTHER" id="PTHR38454:SF1">
    <property type="entry name" value="INTEGRAL MEMBRANE PROTEIN"/>
    <property type="match status" value="1"/>
</dbReference>
<feature type="transmembrane region" description="Helical" evidence="1">
    <location>
        <begin position="300"/>
        <end position="319"/>
    </location>
</feature>
<accession>C2KLE5</accession>
<feature type="transmembrane region" description="Helical" evidence="1">
    <location>
        <begin position="192"/>
        <end position="218"/>
    </location>
</feature>
<dbReference type="EMBL" id="ACKV01000078">
    <property type="protein sequence ID" value="EEJ41963.1"/>
    <property type="molecule type" value="Genomic_DNA"/>
</dbReference>
<comment type="caution">
    <text evidence="2">The sequence shown here is derived from an EMBL/GenBank/DDBJ whole genome shotgun (WGS) entry which is preliminary data.</text>
</comment>
<feature type="transmembrane region" description="Helical" evidence="1">
    <location>
        <begin position="439"/>
        <end position="459"/>
    </location>
</feature>
<feature type="transmembrane region" description="Helical" evidence="1">
    <location>
        <begin position="326"/>
        <end position="350"/>
    </location>
</feature>
<evidence type="ECO:0000256" key="1">
    <source>
        <dbReference type="SAM" id="Phobius"/>
    </source>
</evidence>
<feature type="transmembrane region" description="Helical" evidence="1">
    <location>
        <begin position="230"/>
        <end position="251"/>
    </location>
</feature>
<keyword evidence="1" id="KW-1133">Transmembrane helix</keyword>
<dbReference type="AlphaFoldDB" id="C2KLE5"/>
<protein>
    <submittedName>
        <fullName evidence="2">Bacterial membrane protein YfhO</fullName>
    </submittedName>
</protein>
<dbReference type="InterPro" id="IPR018580">
    <property type="entry name" value="Uncharacterised_YfhO"/>
</dbReference>
<feature type="transmembrane region" description="Helical" evidence="1">
    <location>
        <begin position="385"/>
        <end position="403"/>
    </location>
</feature>
<dbReference type="Pfam" id="PF09586">
    <property type="entry name" value="YfhO"/>
    <property type="match status" value="1"/>
</dbReference>
<keyword evidence="1" id="KW-0472">Membrane</keyword>
<evidence type="ECO:0000313" key="3">
    <source>
        <dbReference type="Proteomes" id="UP000004283"/>
    </source>
</evidence>
<dbReference type="Proteomes" id="UP000004283">
    <property type="component" value="Unassembled WGS sequence"/>
</dbReference>
<feature type="transmembrane region" description="Helical" evidence="1">
    <location>
        <begin position="415"/>
        <end position="432"/>
    </location>
</feature>
<gene>
    <name evidence="2" type="ORF">HMPREF0555_1461</name>
</gene>